<evidence type="ECO:0000313" key="5">
    <source>
        <dbReference type="EMBL" id="MDK3073749.1"/>
    </source>
</evidence>
<evidence type="ECO:0000259" key="4">
    <source>
        <dbReference type="PROSITE" id="PS50893"/>
    </source>
</evidence>
<dbReference type="GO" id="GO:0005524">
    <property type="term" value="F:ATP binding"/>
    <property type="evidence" value="ECO:0007669"/>
    <property type="project" value="UniProtKB-KW"/>
</dbReference>
<evidence type="ECO:0000256" key="1">
    <source>
        <dbReference type="ARBA" id="ARBA00022448"/>
    </source>
</evidence>
<dbReference type="Gene3D" id="3.40.50.300">
    <property type="entry name" value="P-loop containing nucleotide triphosphate hydrolases"/>
    <property type="match status" value="1"/>
</dbReference>
<evidence type="ECO:0000313" key="6">
    <source>
        <dbReference type="Proteomes" id="UP001227126"/>
    </source>
</evidence>
<organism evidence="5 6">
    <name type="scientific">Sedimentitalea xiamensis</name>
    <dbReference type="NCBI Taxonomy" id="3050037"/>
    <lineage>
        <taxon>Bacteria</taxon>
        <taxon>Pseudomonadati</taxon>
        <taxon>Pseudomonadota</taxon>
        <taxon>Alphaproteobacteria</taxon>
        <taxon>Rhodobacterales</taxon>
        <taxon>Paracoccaceae</taxon>
        <taxon>Sedimentitalea</taxon>
    </lineage>
</organism>
<dbReference type="InterPro" id="IPR027417">
    <property type="entry name" value="P-loop_NTPase"/>
</dbReference>
<evidence type="ECO:0000256" key="3">
    <source>
        <dbReference type="ARBA" id="ARBA00022840"/>
    </source>
</evidence>
<dbReference type="PANTHER" id="PTHR45772">
    <property type="entry name" value="CONSERVED COMPONENT OF ABC TRANSPORTER FOR NATURAL AMINO ACIDS-RELATED"/>
    <property type="match status" value="1"/>
</dbReference>
<dbReference type="EMBL" id="JASNJE010000012">
    <property type="protein sequence ID" value="MDK3073749.1"/>
    <property type="molecule type" value="Genomic_DNA"/>
</dbReference>
<name>A0ABT7FF45_9RHOB</name>
<keyword evidence="3 5" id="KW-0067">ATP-binding</keyword>
<dbReference type="Pfam" id="PF00005">
    <property type="entry name" value="ABC_tran"/>
    <property type="match status" value="1"/>
</dbReference>
<keyword evidence="6" id="KW-1185">Reference proteome</keyword>
<feature type="domain" description="ABC transporter" evidence="4">
    <location>
        <begin position="4"/>
        <end position="234"/>
    </location>
</feature>
<keyword evidence="2" id="KW-0547">Nucleotide-binding</keyword>
<dbReference type="SUPFAM" id="SSF52540">
    <property type="entry name" value="P-loop containing nucleoside triphosphate hydrolases"/>
    <property type="match status" value="1"/>
</dbReference>
<dbReference type="InterPro" id="IPR003439">
    <property type="entry name" value="ABC_transporter-like_ATP-bd"/>
</dbReference>
<dbReference type="Pfam" id="PF12399">
    <property type="entry name" value="BCA_ABC_TP_C"/>
    <property type="match status" value="1"/>
</dbReference>
<dbReference type="SMART" id="SM00382">
    <property type="entry name" value="AAA"/>
    <property type="match status" value="1"/>
</dbReference>
<keyword evidence="1" id="KW-0813">Transport</keyword>
<reference evidence="5 6" key="1">
    <citation type="submission" date="2023-05" db="EMBL/GenBank/DDBJ databases">
        <title>Sedimentitalea sp. nov. JM2-8.</title>
        <authorList>
            <person name="Huang J."/>
        </authorList>
    </citation>
    <scope>NUCLEOTIDE SEQUENCE [LARGE SCALE GENOMIC DNA]</scope>
    <source>
        <strain evidence="5 6">JM2-8</strain>
    </source>
</reference>
<sequence>MMLMSTRGLTRQFAGLHAVEDVDFDLPQGQVRALIGPNGAGKTTFVGMLCGRIAPTSGTVVFDGQDISRLAAHKRINLGMAYTFQITSVFANLSVAENVALAARRRRHGGAVQDAVVRALQQVGLQDRLAQNAGDLSYGHQRLLEIAMGLAQHPRLLILDEPTQGLTDSEIAAFKALVRGLADTTTILLIEHNMSVVMETADVITVLNSGRVLAEGSPQAIHADPAVQRAYLGTGG</sequence>
<gene>
    <name evidence="5" type="ORF">QO034_11550</name>
</gene>
<dbReference type="Proteomes" id="UP001227126">
    <property type="component" value="Unassembled WGS sequence"/>
</dbReference>
<protein>
    <submittedName>
        <fullName evidence="5">ABC transporter ATP-binding protein</fullName>
    </submittedName>
</protein>
<accession>A0ABT7FF45</accession>
<dbReference type="PANTHER" id="PTHR45772:SF2">
    <property type="entry name" value="ABC TRANSPORTER ATP-BINDING PROTEIN"/>
    <property type="match status" value="1"/>
</dbReference>
<dbReference type="PROSITE" id="PS50893">
    <property type="entry name" value="ABC_TRANSPORTER_2"/>
    <property type="match status" value="1"/>
</dbReference>
<dbReference type="InterPro" id="IPR051120">
    <property type="entry name" value="ABC_AA/LPS_Transport"/>
</dbReference>
<comment type="caution">
    <text evidence="5">The sequence shown here is derived from an EMBL/GenBank/DDBJ whole genome shotgun (WGS) entry which is preliminary data.</text>
</comment>
<dbReference type="InterPro" id="IPR032823">
    <property type="entry name" value="BCA_ABC_TP_C"/>
</dbReference>
<dbReference type="CDD" id="cd03219">
    <property type="entry name" value="ABC_Mj1267_LivG_branched"/>
    <property type="match status" value="1"/>
</dbReference>
<dbReference type="InterPro" id="IPR003593">
    <property type="entry name" value="AAA+_ATPase"/>
</dbReference>
<proteinExistence type="predicted"/>
<evidence type="ECO:0000256" key="2">
    <source>
        <dbReference type="ARBA" id="ARBA00022741"/>
    </source>
</evidence>
<dbReference type="RefSeq" id="WP_284485688.1">
    <property type="nucleotide sequence ID" value="NZ_JASNJE010000012.1"/>
</dbReference>